<dbReference type="AlphaFoldDB" id="A0A7X6RR27"/>
<dbReference type="PANTHER" id="PTHR43401">
    <property type="entry name" value="L-THREONINE 3-DEHYDROGENASE"/>
    <property type="match status" value="1"/>
</dbReference>
<keyword evidence="3 5" id="KW-0862">Zinc</keyword>
<keyword evidence="2 5" id="KW-0479">Metal-binding</keyword>
<dbReference type="InterPro" id="IPR002328">
    <property type="entry name" value="ADH_Zn_CS"/>
</dbReference>
<dbReference type="PANTHER" id="PTHR43401:SF2">
    <property type="entry name" value="L-THREONINE 3-DEHYDROGENASE"/>
    <property type="match status" value="1"/>
</dbReference>
<dbReference type="CDD" id="cd08239">
    <property type="entry name" value="THR_DH_like"/>
    <property type="match status" value="1"/>
</dbReference>
<dbReference type="PROSITE" id="PS00059">
    <property type="entry name" value="ADH_ZINC"/>
    <property type="match status" value="1"/>
</dbReference>
<sequence length="364" mass="37851">MNATAAATTPLPGTMRGVRLPGDSTAVLDTLPVPEPGPGQVLIRVGASGICGSDIGFIYHDHKTHRGVDGPAYQGVVAGHEPSGTVVQAGPGCRRFGPGDRVIVYHIAGCGLCDNCRRGFMISCTDPSRAAYGWQRDGGHAEYLLAEESTCVPLPDELSFVDGALIACGFGTAYEGLRRIGVNGDGDLLVVGLGPVGLAAGMIGRGMGAARVIGVEPNQRRREWAAGLDVFDALASPEEAADEIARVTSGRGAATAIDCSGSRPGRSLALENAAEWGRVSLVGEGGTLETEVSDTLLHKQLTLYASWVTSLPAMAELSVNLVRWGLSPERVVSDRFDLADADAAYRLAAGESRGKVCLVNGAER</sequence>
<evidence type="ECO:0000256" key="3">
    <source>
        <dbReference type="ARBA" id="ARBA00022833"/>
    </source>
</evidence>
<dbReference type="Proteomes" id="UP000553209">
    <property type="component" value="Unassembled WGS sequence"/>
</dbReference>
<dbReference type="RefSeq" id="WP_061079029.1">
    <property type="nucleotide sequence ID" value="NZ_JAAXPG010000015.1"/>
</dbReference>
<dbReference type="InterPro" id="IPR020843">
    <property type="entry name" value="ER"/>
</dbReference>
<evidence type="ECO:0000313" key="7">
    <source>
        <dbReference type="EMBL" id="NKY99399.1"/>
    </source>
</evidence>
<dbReference type="Gene3D" id="3.90.180.10">
    <property type="entry name" value="Medium-chain alcohol dehydrogenases, catalytic domain"/>
    <property type="match status" value="1"/>
</dbReference>
<proteinExistence type="inferred from homology"/>
<dbReference type="Pfam" id="PF08240">
    <property type="entry name" value="ADH_N"/>
    <property type="match status" value="1"/>
</dbReference>
<evidence type="ECO:0000256" key="5">
    <source>
        <dbReference type="RuleBase" id="RU361277"/>
    </source>
</evidence>
<dbReference type="GO" id="GO:0008270">
    <property type="term" value="F:zinc ion binding"/>
    <property type="evidence" value="ECO:0007669"/>
    <property type="project" value="InterPro"/>
</dbReference>
<comment type="similarity">
    <text evidence="5">Belongs to the zinc-containing alcohol dehydrogenase family.</text>
</comment>
<dbReference type="Gene3D" id="3.40.50.720">
    <property type="entry name" value="NAD(P)-binding Rossmann-like Domain"/>
    <property type="match status" value="1"/>
</dbReference>
<name>A0A7X6RR27_9ACTN</name>
<dbReference type="SUPFAM" id="SSF51735">
    <property type="entry name" value="NAD(P)-binding Rossmann-fold domains"/>
    <property type="match status" value="1"/>
</dbReference>
<organism evidence="7 8">
    <name type="scientific">Nocardiopsis alborubida</name>
    <dbReference type="NCBI Taxonomy" id="146802"/>
    <lineage>
        <taxon>Bacteria</taxon>
        <taxon>Bacillati</taxon>
        <taxon>Actinomycetota</taxon>
        <taxon>Actinomycetes</taxon>
        <taxon>Streptosporangiales</taxon>
        <taxon>Nocardiopsidaceae</taxon>
        <taxon>Nocardiopsis</taxon>
    </lineage>
</organism>
<dbReference type="InterPro" id="IPR036291">
    <property type="entry name" value="NAD(P)-bd_dom_sf"/>
</dbReference>
<keyword evidence="4" id="KW-0560">Oxidoreductase</keyword>
<evidence type="ECO:0000256" key="2">
    <source>
        <dbReference type="ARBA" id="ARBA00022723"/>
    </source>
</evidence>
<dbReference type="Pfam" id="PF00107">
    <property type="entry name" value="ADH_zinc_N"/>
    <property type="match status" value="1"/>
</dbReference>
<evidence type="ECO:0000259" key="6">
    <source>
        <dbReference type="SMART" id="SM00829"/>
    </source>
</evidence>
<comment type="cofactor">
    <cofactor evidence="1 5">
        <name>Zn(2+)</name>
        <dbReference type="ChEBI" id="CHEBI:29105"/>
    </cofactor>
</comment>
<dbReference type="GO" id="GO:0016491">
    <property type="term" value="F:oxidoreductase activity"/>
    <property type="evidence" value="ECO:0007669"/>
    <property type="project" value="UniProtKB-KW"/>
</dbReference>
<dbReference type="InterPro" id="IPR050129">
    <property type="entry name" value="Zn_alcohol_dh"/>
</dbReference>
<evidence type="ECO:0000256" key="4">
    <source>
        <dbReference type="ARBA" id="ARBA00023002"/>
    </source>
</evidence>
<accession>A0A7X6RR27</accession>
<evidence type="ECO:0000313" key="8">
    <source>
        <dbReference type="Proteomes" id="UP000553209"/>
    </source>
</evidence>
<dbReference type="InterPro" id="IPR013154">
    <property type="entry name" value="ADH-like_N"/>
</dbReference>
<dbReference type="InterPro" id="IPR013149">
    <property type="entry name" value="ADH-like_C"/>
</dbReference>
<evidence type="ECO:0000256" key="1">
    <source>
        <dbReference type="ARBA" id="ARBA00001947"/>
    </source>
</evidence>
<dbReference type="SMART" id="SM00829">
    <property type="entry name" value="PKS_ER"/>
    <property type="match status" value="1"/>
</dbReference>
<keyword evidence="8" id="KW-1185">Reference proteome</keyword>
<dbReference type="EMBL" id="JAAXPG010000015">
    <property type="protein sequence ID" value="NKY99399.1"/>
    <property type="molecule type" value="Genomic_DNA"/>
</dbReference>
<reference evidence="7 8" key="1">
    <citation type="submission" date="2020-04" db="EMBL/GenBank/DDBJ databases">
        <title>MicrobeNet Type strains.</title>
        <authorList>
            <person name="Nicholson A.C."/>
        </authorList>
    </citation>
    <scope>NUCLEOTIDE SEQUENCE [LARGE SCALE GENOMIC DNA]</scope>
    <source>
        <strain evidence="7 8">ATCC 23612</strain>
    </source>
</reference>
<feature type="domain" description="Enoyl reductase (ER)" evidence="6">
    <location>
        <begin position="22"/>
        <end position="358"/>
    </location>
</feature>
<dbReference type="SUPFAM" id="SSF50129">
    <property type="entry name" value="GroES-like"/>
    <property type="match status" value="1"/>
</dbReference>
<protein>
    <submittedName>
        <fullName evidence="7">Alcohol dehydrogenase catalytic domain-containing protein</fullName>
    </submittedName>
</protein>
<comment type="caution">
    <text evidence="7">The sequence shown here is derived from an EMBL/GenBank/DDBJ whole genome shotgun (WGS) entry which is preliminary data.</text>
</comment>
<gene>
    <name evidence="7" type="ORF">HGB44_17255</name>
</gene>
<dbReference type="InterPro" id="IPR011032">
    <property type="entry name" value="GroES-like_sf"/>
</dbReference>